<dbReference type="PROSITE" id="PS50005">
    <property type="entry name" value="TPR"/>
    <property type="match status" value="1"/>
</dbReference>
<dbReference type="RefSeq" id="WP_350412789.1">
    <property type="nucleotide sequence ID" value="NZ_JBEOKT010000010.1"/>
</dbReference>
<reference evidence="2 3" key="1">
    <citation type="submission" date="2024-06" db="EMBL/GenBank/DDBJ databases">
        <title>Pontibacter populi HYL7-15.</title>
        <authorList>
            <person name="Kim M.K."/>
        </authorList>
    </citation>
    <scope>NUCLEOTIDE SEQUENCE [LARGE SCALE GENOMIC DNA]</scope>
    <source>
        <strain evidence="2 3">HYL7-15</strain>
    </source>
</reference>
<keyword evidence="1" id="KW-0802">TPR repeat</keyword>
<dbReference type="EMBL" id="JBEOKT010000010">
    <property type="protein sequence ID" value="MER2998341.1"/>
    <property type="molecule type" value="Genomic_DNA"/>
</dbReference>
<feature type="repeat" description="TPR" evidence="1">
    <location>
        <begin position="398"/>
        <end position="431"/>
    </location>
</feature>
<gene>
    <name evidence="2" type="ORF">ABS362_12365</name>
</gene>
<dbReference type="Proteomes" id="UP001476807">
    <property type="component" value="Unassembled WGS sequence"/>
</dbReference>
<protein>
    <submittedName>
        <fullName evidence="2">Tetratricopeptide repeat protein</fullName>
    </submittedName>
</protein>
<name>A0ABV1RVZ3_9BACT</name>
<keyword evidence="3" id="KW-1185">Reference proteome</keyword>
<proteinExistence type="predicted"/>
<evidence type="ECO:0000256" key="1">
    <source>
        <dbReference type="PROSITE-ProRule" id="PRU00339"/>
    </source>
</evidence>
<organism evidence="2 3">
    <name type="scientific">Pontibacter populi</name>
    <dbReference type="NCBI Taxonomy" id="890055"/>
    <lineage>
        <taxon>Bacteria</taxon>
        <taxon>Pseudomonadati</taxon>
        <taxon>Bacteroidota</taxon>
        <taxon>Cytophagia</taxon>
        <taxon>Cytophagales</taxon>
        <taxon>Hymenobacteraceae</taxon>
        <taxon>Pontibacter</taxon>
    </lineage>
</organism>
<evidence type="ECO:0000313" key="3">
    <source>
        <dbReference type="Proteomes" id="UP001476807"/>
    </source>
</evidence>
<sequence>MNKSAFLELIQKASSITDLQTAELEKVAHAFPYCQTAHLLLAKSAYDKGSMLSTQRLRRAASYATDRQLLKRVIYTSPVQAPEFDEAAILEEQTIVKKFEETATIDQPEIIVDESIIESETIIEEAPEISQDNNETETIVDTESLLEEQTIEEETIFTETELNPTESVTDEEQIENQADAVASLVTEPVATSDAELADLLTISSLNTSFTALLTQTPDPEITEESLATDNSQLLHDTEAALQEIELQPEAITSQETIVDASPVAPALVINADVSEVKTAHNPEDAQVNYNFDEIDRMYAEDALGYWMGSSRMGEQLQLKNDYTRPKPYAFHPELILEYNKTHELEKAIQPATNILSEQLDIIDQFLKLNPRLKTMANIKLKEEPQEDLSLKSSKIKKGMASENLANIFLKQGKVKKAIKIYEQLILKNPEKKSYFAEQIEKLQNIN</sequence>
<accession>A0ABV1RVZ3</accession>
<dbReference type="InterPro" id="IPR019734">
    <property type="entry name" value="TPR_rpt"/>
</dbReference>
<comment type="caution">
    <text evidence="2">The sequence shown here is derived from an EMBL/GenBank/DDBJ whole genome shotgun (WGS) entry which is preliminary data.</text>
</comment>
<evidence type="ECO:0000313" key="2">
    <source>
        <dbReference type="EMBL" id="MER2998341.1"/>
    </source>
</evidence>